<gene>
    <name evidence="2" type="ORF">IFO69_04980</name>
</gene>
<keyword evidence="1" id="KW-0812">Transmembrane</keyword>
<protein>
    <submittedName>
        <fullName evidence="2">Uncharacterized protein</fullName>
    </submittedName>
</protein>
<feature type="transmembrane region" description="Helical" evidence="1">
    <location>
        <begin position="12"/>
        <end position="35"/>
    </location>
</feature>
<organism evidence="2 3">
    <name type="scientific">Echinicola arenosa</name>
    <dbReference type="NCBI Taxonomy" id="2774144"/>
    <lineage>
        <taxon>Bacteria</taxon>
        <taxon>Pseudomonadati</taxon>
        <taxon>Bacteroidota</taxon>
        <taxon>Cytophagia</taxon>
        <taxon>Cytophagales</taxon>
        <taxon>Cyclobacteriaceae</taxon>
        <taxon>Echinicola</taxon>
    </lineage>
</organism>
<dbReference type="Proteomes" id="UP000647133">
    <property type="component" value="Unassembled WGS sequence"/>
</dbReference>
<feature type="transmembrane region" description="Helical" evidence="1">
    <location>
        <begin position="79"/>
        <end position="101"/>
    </location>
</feature>
<accession>A0ABR9AHV7</accession>
<evidence type="ECO:0000256" key="1">
    <source>
        <dbReference type="SAM" id="Phobius"/>
    </source>
</evidence>
<dbReference type="EMBL" id="JACYTQ010000002">
    <property type="protein sequence ID" value="MBD8488094.1"/>
    <property type="molecule type" value="Genomic_DNA"/>
</dbReference>
<evidence type="ECO:0000313" key="2">
    <source>
        <dbReference type="EMBL" id="MBD8488094.1"/>
    </source>
</evidence>
<keyword evidence="1" id="KW-1133">Transmembrane helix</keyword>
<name>A0ABR9AHV7_9BACT</name>
<feature type="transmembrane region" description="Helical" evidence="1">
    <location>
        <begin position="107"/>
        <end position="128"/>
    </location>
</feature>
<evidence type="ECO:0000313" key="3">
    <source>
        <dbReference type="Proteomes" id="UP000647133"/>
    </source>
</evidence>
<reference evidence="2 3" key="1">
    <citation type="submission" date="2020-09" db="EMBL/GenBank/DDBJ databases">
        <title>Echinicola sp. CAU 1574 isolated from sand of Sido Beach.</title>
        <authorList>
            <person name="Kim W."/>
        </authorList>
    </citation>
    <scope>NUCLEOTIDE SEQUENCE [LARGE SCALE GENOMIC DNA]</scope>
    <source>
        <strain evidence="2 3">CAU 1574</strain>
    </source>
</reference>
<feature type="transmembrane region" description="Helical" evidence="1">
    <location>
        <begin position="47"/>
        <end position="67"/>
    </location>
</feature>
<sequence>MPFELGNIKLPAAMTIIILLVSTLGSGILMIYAFNRPLFLELETVKLILLATSISTPVWLLNTFLIMHFDVLDEESEQLIYTSSISGSLITIGIFFIPIIFQLFYPFPLKCALAGIIVLQLLIIFNWYRDRISRMTPKSDKTV</sequence>
<dbReference type="RefSeq" id="WP_192008991.1">
    <property type="nucleotide sequence ID" value="NZ_JACYTQ010000002.1"/>
</dbReference>
<keyword evidence="3" id="KW-1185">Reference proteome</keyword>
<proteinExistence type="predicted"/>
<comment type="caution">
    <text evidence="2">The sequence shown here is derived from an EMBL/GenBank/DDBJ whole genome shotgun (WGS) entry which is preliminary data.</text>
</comment>
<keyword evidence="1" id="KW-0472">Membrane</keyword>